<dbReference type="EMBL" id="CDMY01000859">
    <property type="protein sequence ID" value="CEM35667.1"/>
    <property type="molecule type" value="Genomic_DNA"/>
</dbReference>
<dbReference type="InterPro" id="IPR011009">
    <property type="entry name" value="Kinase-like_dom_sf"/>
</dbReference>
<organism evidence="1 2">
    <name type="scientific">Vitrella brassicaformis (strain CCMP3155)</name>
    <dbReference type="NCBI Taxonomy" id="1169540"/>
    <lineage>
        <taxon>Eukaryota</taxon>
        <taxon>Sar</taxon>
        <taxon>Alveolata</taxon>
        <taxon>Colpodellida</taxon>
        <taxon>Vitrellaceae</taxon>
        <taxon>Vitrella</taxon>
    </lineage>
</organism>
<dbReference type="AlphaFoldDB" id="A0A0G4GX72"/>
<dbReference type="Gene3D" id="1.10.510.10">
    <property type="entry name" value="Transferase(Phosphotransferase) domain 1"/>
    <property type="match status" value="1"/>
</dbReference>
<dbReference type="VEuPathDB" id="CryptoDB:Vbra_905"/>
<name>A0A0G4GX72_VITBC</name>
<proteinExistence type="predicted"/>
<sequence length="96" mass="10486">MLTGFVLCTSIENPQSILRDGIVLMGTPCYKAPELYDGQFDARSDLFACGSHSDVTVTPEMERRFPGVSSLVPLLLAKDPASRTQSARHAPLNCWS</sequence>
<keyword evidence="2" id="KW-1185">Reference proteome</keyword>
<protein>
    <recommendedName>
        <fullName evidence="3">Protein kinase domain-containing protein</fullName>
    </recommendedName>
</protein>
<dbReference type="SUPFAM" id="SSF56112">
    <property type="entry name" value="Protein kinase-like (PK-like)"/>
    <property type="match status" value="1"/>
</dbReference>
<dbReference type="InParanoid" id="A0A0G4GX72"/>
<evidence type="ECO:0000313" key="2">
    <source>
        <dbReference type="Proteomes" id="UP000041254"/>
    </source>
</evidence>
<reference evidence="1 2" key="1">
    <citation type="submission" date="2014-11" db="EMBL/GenBank/DDBJ databases">
        <authorList>
            <person name="Zhu J."/>
            <person name="Qi W."/>
            <person name="Song R."/>
        </authorList>
    </citation>
    <scope>NUCLEOTIDE SEQUENCE [LARGE SCALE GENOMIC DNA]</scope>
</reference>
<accession>A0A0G4GX72</accession>
<evidence type="ECO:0008006" key="3">
    <source>
        <dbReference type="Google" id="ProtNLM"/>
    </source>
</evidence>
<gene>
    <name evidence="1" type="ORF">Vbra_905</name>
</gene>
<evidence type="ECO:0000313" key="1">
    <source>
        <dbReference type="EMBL" id="CEM35667.1"/>
    </source>
</evidence>
<dbReference type="OrthoDB" id="193931at2759"/>
<dbReference type="Proteomes" id="UP000041254">
    <property type="component" value="Unassembled WGS sequence"/>
</dbReference>